<dbReference type="PANTHER" id="PTHR32114:SF2">
    <property type="entry name" value="ABC TRANSPORTER ABCH.3"/>
    <property type="match status" value="1"/>
</dbReference>
<dbReference type="Pfam" id="PF13476">
    <property type="entry name" value="AAA_23"/>
    <property type="match status" value="1"/>
</dbReference>
<dbReference type="RefSeq" id="WP_202776659.1">
    <property type="nucleotide sequence ID" value="NZ_CP065425.1"/>
</dbReference>
<evidence type="ECO:0000256" key="4">
    <source>
        <dbReference type="SAM" id="Coils"/>
    </source>
</evidence>
<dbReference type="Proteomes" id="UP000595691">
    <property type="component" value="Chromosome"/>
</dbReference>
<feature type="domain" description="Rad50/SbcC-type AAA" evidence="5">
    <location>
        <begin position="5"/>
        <end position="211"/>
    </location>
</feature>
<feature type="coiled-coil region" evidence="4">
    <location>
        <begin position="688"/>
        <end position="722"/>
    </location>
</feature>
<organism evidence="6 7">
    <name type="scientific">Heyndrickxia vini</name>
    <dbReference type="NCBI Taxonomy" id="1476025"/>
    <lineage>
        <taxon>Bacteria</taxon>
        <taxon>Bacillati</taxon>
        <taxon>Bacillota</taxon>
        <taxon>Bacilli</taxon>
        <taxon>Bacillales</taxon>
        <taxon>Bacillaceae</taxon>
        <taxon>Heyndrickxia</taxon>
    </lineage>
</organism>
<keyword evidence="4" id="KW-0175">Coiled coil</keyword>
<dbReference type="InterPro" id="IPR038729">
    <property type="entry name" value="Rad50/SbcC_AAA"/>
</dbReference>
<feature type="coiled-coil region" evidence="4">
    <location>
        <begin position="769"/>
        <end position="863"/>
    </location>
</feature>
<evidence type="ECO:0000256" key="2">
    <source>
        <dbReference type="ARBA" id="ARBA00011322"/>
    </source>
</evidence>
<comment type="subunit">
    <text evidence="2">Heterodimer of SbcC and SbcD.</text>
</comment>
<dbReference type="SUPFAM" id="SSF52540">
    <property type="entry name" value="P-loop containing nucleoside triphosphate hydrolases"/>
    <property type="match status" value="1"/>
</dbReference>
<reference evidence="6 7" key="1">
    <citation type="submission" date="2020-11" db="EMBL/GenBank/DDBJ databases">
        <title>Taxonomic evaluation of the Bacillus sporothermodurans group of bacteria based on whole genome sequences.</title>
        <authorList>
            <person name="Fiedler G."/>
            <person name="Herbstmann A.-D."/>
            <person name="Doll E."/>
            <person name="Wenning M."/>
            <person name="Brinks E."/>
            <person name="Kabisch J."/>
            <person name="Breitenwieser F."/>
            <person name="Lappann M."/>
            <person name="Boehnlein C."/>
            <person name="Franz C."/>
        </authorList>
    </citation>
    <scope>NUCLEOTIDE SEQUENCE [LARGE SCALE GENOMIC DNA]</scope>
    <source>
        <strain evidence="6 7">JCM 19841</strain>
    </source>
</reference>
<dbReference type="PANTHER" id="PTHR32114">
    <property type="entry name" value="ABC TRANSPORTER ABCH.3"/>
    <property type="match status" value="1"/>
</dbReference>
<protein>
    <recommendedName>
        <fullName evidence="3">Nuclease SbcCD subunit C</fullName>
    </recommendedName>
</protein>
<evidence type="ECO:0000256" key="3">
    <source>
        <dbReference type="ARBA" id="ARBA00013368"/>
    </source>
</evidence>
<evidence type="ECO:0000259" key="5">
    <source>
        <dbReference type="Pfam" id="PF13476"/>
    </source>
</evidence>
<dbReference type="EMBL" id="CP065425">
    <property type="protein sequence ID" value="QQZ07827.1"/>
    <property type="molecule type" value="Genomic_DNA"/>
</dbReference>
<feature type="coiled-coil region" evidence="4">
    <location>
        <begin position="604"/>
        <end position="659"/>
    </location>
</feature>
<evidence type="ECO:0000256" key="1">
    <source>
        <dbReference type="ARBA" id="ARBA00006930"/>
    </source>
</evidence>
<dbReference type="InterPro" id="IPR027417">
    <property type="entry name" value="P-loop_NTPase"/>
</dbReference>
<evidence type="ECO:0000313" key="6">
    <source>
        <dbReference type="EMBL" id="QQZ07827.1"/>
    </source>
</evidence>
<dbReference type="Pfam" id="PF13558">
    <property type="entry name" value="SbcC_Walker_B"/>
    <property type="match status" value="1"/>
</dbReference>
<accession>A0ABX7DZ64</accession>
<gene>
    <name evidence="6" type="ORF">I5776_12060</name>
</gene>
<proteinExistence type="inferred from homology"/>
<comment type="similarity">
    <text evidence="1">Belongs to the SMC family. SbcC subfamily.</text>
</comment>
<sequence>MKPLKLIMQAFGPYAEKEVIDFTELGNRTMFVISGKTGSGKTTIFDGISFAIYGKASGEDRIGNELRSQFAKDELPTEVSLLFSLRNKTYFISRSPQQEKRKSRGDGYTTVGAKAELYLINEEGEKQILAANVRDTDEKIKEIIQLDANQFRQILMIPQGEFRKLLTSESKDKEQILQRLFHTEFFKRIEEQLKEEATTLKNYVQAKIEERTMALKSIYLIENDELQQGIDEDKINDLKVIPMLNDEIKRMQQMAIELQLKTEQKKIERDDSKKKVDEAETILKQFDIRDRLKKEKDVLESKKEYYDLMKVEIEQAYKASRLEQQDQLCHRIKKEYDTYKADFQRSKIQLEQTVALLEQAENRLSKEEKKSNMRNQIADELIRITNLKDEVYSFAHRQLELNTLKNEYKIIEVKIEQTKTQIEQIEVNISEKRNKQKLVEELKLLILKNEKELDQLTNTIHKLRKIASHMEKEAKIKRDLEEKTKLYEHAKVRLEDAKNTLTSIERKWQIGQASLLAQRLIEGDPCPVCGSTHHPNRSIIHDEMPTEKDLKSAKLEVEKLESEYRESETGRLTVKSSLTHLNELIEEQKEEIIAILPEASFENAVQLLRLYEEKQLEKNQLINEHKKKISQFSQIEKEITLLEERLKQERKNEETYLQNEKAIAKQYTELNTSIQNSLKNIPDDIRTIDVYEKKVKRITIQKDQLEKDFENAKLYVQQLKEQLSGNRASYEKLVDLVTKSEATLNTERNKFIDMLSAEGFDGYQQFAKAKREINTIKQLEQQIQNYREEYRSVSDRYQEIFELLKNVDKPQIEKLKQQFIELENDLLNLSSAHSNVQMKIHHNEEIAKKVEKINLAIKASEEKYKVIGHLSDISKGQNTYRITFERYVLAAFLDDILQVANIRLTRMTSGRYYLLRKTDRSKGNVQSGLELLVFDQYTGQERHVKTLSGGESFKASLALSLGLADIVQQHSGGVSLETMFIDEGFGTLDPESLDQAIESLLDIQNSGRLVGIISHVPELKERIDARLEVYSSQSGSKTEFHFVN</sequence>
<feature type="coiled-coil region" evidence="4">
    <location>
        <begin position="340"/>
        <end position="507"/>
    </location>
</feature>
<name>A0ABX7DZ64_9BACI</name>
<keyword evidence="7" id="KW-1185">Reference proteome</keyword>
<dbReference type="Gene3D" id="3.40.50.300">
    <property type="entry name" value="P-loop containing nucleotide triphosphate hydrolases"/>
    <property type="match status" value="2"/>
</dbReference>
<evidence type="ECO:0000313" key="7">
    <source>
        <dbReference type="Proteomes" id="UP000595691"/>
    </source>
</evidence>